<dbReference type="Proteomes" id="UP000265618">
    <property type="component" value="Unassembled WGS sequence"/>
</dbReference>
<gene>
    <name evidence="5" type="ORF">KIPB_000207</name>
</gene>
<feature type="domain" description="PDEase" evidence="4">
    <location>
        <begin position="641"/>
        <end position="1003"/>
    </location>
</feature>
<dbReference type="AlphaFoldDB" id="A0A9K3CQ56"/>
<proteinExistence type="predicted"/>
<protein>
    <recommendedName>
        <fullName evidence="4">PDEase domain-containing protein</fullName>
    </recommendedName>
</protein>
<accession>A0A9K3CQ56</accession>
<dbReference type="Pfam" id="PF00233">
    <property type="entry name" value="PDEase_I"/>
    <property type="match status" value="1"/>
</dbReference>
<dbReference type="InterPro" id="IPR036971">
    <property type="entry name" value="PDEase_catalytic_dom_sf"/>
</dbReference>
<dbReference type="OrthoDB" id="546632at2759"/>
<dbReference type="PROSITE" id="PS51845">
    <property type="entry name" value="PDEASE_I_2"/>
    <property type="match status" value="1"/>
</dbReference>
<keyword evidence="2" id="KW-0378">Hydrolase</keyword>
<evidence type="ECO:0000256" key="1">
    <source>
        <dbReference type="ARBA" id="ARBA00022723"/>
    </source>
</evidence>
<dbReference type="GO" id="GO:0046872">
    <property type="term" value="F:metal ion binding"/>
    <property type="evidence" value="ECO:0007669"/>
    <property type="project" value="UniProtKB-KW"/>
</dbReference>
<reference evidence="5 6" key="1">
    <citation type="journal article" date="2018" name="PLoS ONE">
        <title>The draft genome of Kipferlia bialata reveals reductive genome evolution in fornicate parasites.</title>
        <authorList>
            <person name="Tanifuji G."/>
            <person name="Takabayashi S."/>
            <person name="Kume K."/>
            <person name="Takagi M."/>
            <person name="Nakayama T."/>
            <person name="Kamikawa R."/>
            <person name="Inagaki Y."/>
            <person name="Hashimoto T."/>
        </authorList>
    </citation>
    <scope>NUCLEOTIDE SEQUENCE [LARGE SCALE GENOMIC DNA]</scope>
    <source>
        <strain evidence="5">NY0173</strain>
    </source>
</reference>
<evidence type="ECO:0000313" key="5">
    <source>
        <dbReference type="EMBL" id="GIQ79549.1"/>
    </source>
</evidence>
<dbReference type="GO" id="GO:0007165">
    <property type="term" value="P:signal transduction"/>
    <property type="evidence" value="ECO:0007669"/>
    <property type="project" value="InterPro"/>
</dbReference>
<sequence>MLRTLYRSARQLSGTRWNDGSRGAPALASTGGGYDMELLDMVQYLDRLVITEISGPAQRVRIRQWQSSRLQVPNVEDHPLTPVPVSSIGTVVLYGLRLLATLSGDRCPSIRGVLLERCALLISGTDAVPEYLMATVAGDSAPGHSSSDTLHLGPSLADELLAVLHNLSQYPSLAGIQMRLEVLMGSIVSRELYERSSHISHTLIIDHPLQLGEDGVWIDTRGRGKTASAVATTTDDDLSTRVESDPPLRFSPFSEDKEVLDEDSFRDGAVDWHSMTTAWGEKWDYRGHGPDVTTNKSLPQIAVSQSVLEPSDSNEDVFTPTPGLGITPHMQLTEEADSPFGTETQRVSLFRSCGSLLSSRVTYTPSPQQVRESKRSAVVALGQRRLVMMAARATRTRPTQQSEIRKMCRTYEFHTPQVVRGSWMINPITKDARVKMTWRHPVTEPMQGTNDPTNAWFKRILPSDIPLVESAITAGMMGERRYNIEFRFLMTATEDPLVSIREPSVPKIQSEESVPFVVFLCGSGSVLRYDTDSRPTLFVGYNEFQRVSDPGSQESGRYRERTEKPRPVYQNEVSATRTESVRNRFSGLLAPLSSYVRHQSPMLLCRTPLNIFDAMRLRPSSKTLPHYDHPVMPPRVMCLKRGDPTCHQCSGVLLRRFNSMYACRDMQELLQDSVRGVRFDAECFDAKMGGFGAGYLFLYVILTNKLPERLGLNTRDWMAFLFSVHQNTHKAPFTNTVHTLDALQMAIALTNYTGPVQMSPVLRLLLLVAVYCRNLDRPGLSQDYIVDTNHCLSVVHGRKMPFEKQACAVAIKLMRHHGILRSLPTGSEDFICRTIIATHKDNVQSLSFLAIRATLPPRDPSESQKTCPVALVSPDSALGQFQTLVVQCLAVTSLMGNTARPWEVAKRFGHARMKQGFGSGLLEAAAGCIVPYRRNMMAGSPSVTAQVCQAAYIRDTVGPYLAAIHQMASILPKSVTLRDGRLVLMIHALLQQAAQNYRHWESE</sequence>
<dbReference type="InterPro" id="IPR002073">
    <property type="entry name" value="PDEase_catalytic_dom"/>
</dbReference>
<evidence type="ECO:0000256" key="3">
    <source>
        <dbReference type="SAM" id="MobiDB-lite"/>
    </source>
</evidence>
<feature type="region of interest" description="Disordered" evidence="3">
    <location>
        <begin position="232"/>
        <end position="253"/>
    </location>
</feature>
<evidence type="ECO:0000259" key="4">
    <source>
        <dbReference type="PROSITE" id="PS51845"/>
    </source>
</evidence>
<dbReference type="Gene3D" id="1.10.1300.10">
    <property type="entry name" value="3'5'-cyclic nucleotide phosphodiesterase, catalytic domain"/>
    <property type="match status" value="1"/>
</dbReference>
<evidence type="ECO:0000313" key="6">
    <source>
        <dbReference type="Proteomes" id="UP000265618"/>
    </source>
</evidence>
<name>A0A9K3CQ56_9EUKA</name>
<organism evidence="5 6">
    <name type="scientific">Kipferlia bialata</name>
    <dbReference type="NCBI Taxonomy" id="797122"/>
    <lineage>
        <taxon>Eukaryota</taxon>
        <taxon>Metamonada</taxon>
        <taxon>Carpediemonas-like organisms</taxon>
        <taxon>Kipferlia</taxon>
    </lineage>
</organism>
<evidence type="ECO:0000256" key="2">
    <source>
        <dbReference type="ARBA" id="ARBA00022801"/>
    </source>
</evidence>
<keyword evidence="6" id="KW-1185">Reference proteome</keyword>
<keyword evidence="1" id="KW-0479">Metal-binding</keyword>
<dbReference type="GO" id="GO:0004114">
    <property type="term" value="F:3',5'-cyclic-nucleotide phosphodiesterase activity"/>
    <property type="evidence" value="ECO:0007669"/>
    <property type="project" value="InterPro"/>
</dbReference>
<dbReference type="PANTHER" id="PTHR11347">
    <property type="entry name" value="CYCLIC NUCLEOTIDE PHOSPHODIESTERASE"/>
    <property type="match status" value="1"/>
</dbReference>
<dbReference type="EMBL" id="BDIP01000021">
    <property type="protein sequence ID" value="GIQ79549.1"/>
    <property type="molecule type" value="Genomic_DNA"/>
</dbReference>
<comment type="caution">
    <text evidence="5">The sequence shown here is derived from an EMBL/GenBank/DDBJ whole genome shotgun (WGS) entry which is preliminary data.</text>
</comment>
<dbReference type="SUPFAM" id="SSF109604">
    <property type="entry name" value="HD-domain/PDEase-like"/>
    <property type="match status" value="1"/>
</dbReference>